<proteinExistence type="predicted"/>
<feature type="compositionally biased region" description="Low complexity" evidence="1">
    <location>
        <begin position="758"/>
        <end position="772"/>
    </location>
</feature>
<dbReference type="AlphaFoldDB" id="A0A250WVU0"/>
<feature type="region of interest" description="Disordered" evidence="1">
    <location>
        <begin position="724"/>
        <end position="776"/>
    </location>
</feature>
<feature type="region of interest" description="Disordered" evidence="1">
    <location>
        <begin position="496"/>
        <end position="517"/>
    </location>
</feature>
<name>A0A250WVU0_9CHLO</name>
<dbReference type="Proteomes" id="UP000232323">
    <property type="component" value="Unassembled WGS sequence"/>
</dbReference>
<sequence length="1076" mass="117222">MESKSDAATQEQNIFAVIDLAVPNNAQTFSHDIINGVCKASLLFQAIRKSKASFAFNTVCSTKSGFASTATTLKALSRSKCTPGVLRPLSIKEDVLCGVLTRLKKWYGTDMQKDVLSGAASKERLFMQLDDQLRLTLPLNNGPTLLIPSDIICFSSAPLEDTGGGSSTEYSSGVERSLRFTLKDCSIESMLWIECDPTKYKALQQARDSLYGIRVSLKECTPWSDADISSSTDDSQKAASEAAYSTFIHGLQATLDQIETQPNPKPNIKTPSSCKPLRLCPGLRSLSLMTLHELTSSTDADEIFEEIMSNERKTFVDEVGRKTSLNACFEPKKMENKESDRRLFHQQFWGEKTDGINQCQVIESARDLNNISAKAQLPDAFVKAKKEQLEVLATGSRVLEEITHQSNLATLNEAANAQALQTGCQNEGCNKDFPKEVASKVPDRDRRFQSTDEDGRFQSTDKEGCQARVQQMKHSGYSAAGLLRTQLPLAVGGVHTVGRPPPSNQNKESFVRRPSKERSKLAIQNAKEQVCKASHTSTKGTHHAFANRPLQPVFARNIAVDPKADARQALDVAERRMASFMNNVRTTLVGLSSSSDQEALRSWYPDWVATLASVEDTALTMIGHLRMCSKLNVRITVKALKAGRKVKQCSSPQSVHREINDTKEQENVFSGKSVLADGDGGPGQDQLVDGTGGGEPKQSIHQKGMPALVGISGNLSVKALPAKMHRHKGHTASSPSSTSGAKRSTSQLSGSKRTTSQLSGDSEGLGESESLLPAEEADQKEAVSRIQLWKLVRERWFKYISDDVYCKYNRLGCWVDKKMRLAEQAYITYLCMQTLYLLDLPVHSQERLIHYTETIREALEEMSFGLAGLEGRHNAVFASHIQPQFCSRIPDIIQRLDKVLRGVITNLDGSPSKRVSGDTQEIVEDSSDSEIQGPAAVKPVHIRKETSQEGGTGAAAAAAAGDSGISKPGLQQSGSGGAPPSQPLEGMKGTQSGWGVKCKPKGSMSSVCGEVNSGFKDGMLRVAALQGSRWSSRIPGGVKSRPVIKDQAELLKSVLSPSITRETVPAGGEQYYQAQN</sequence>
<keyword evidence="3" id="KW-1185">Reference proteome</keyword>
<evidence type="ECO:0000313" key="3">
    <source>
        <dbReference type="Proteomes" id="UP000232323"/>
    </source>
</evidence>
<comment type="caution">
    <text evidence="2">The sequence shown here is derived from an EMBL/GenBank/DDBJ whole genome shotgun (WGS) entry which is preliminary data.</text>
</comment>
<dbReference type="EMBL" id="BEGY01000008">
    <property type="protein sequence ID" value="GAX74650.1"/>
    <property type="molecule type" value="Genomic_DNA"/>
</dbReference>
<reference evidence="2 3" key="1">
    <citation type="submission" date="2017-08" db="EMBL/GenBank/DDBJ databases">
        <title>Acidophilic green algal genome provides insights into adaptation to an acidic environment.</title>
        <authorList>
            <person name="Hirooka S."/>
            <person name="Hirose Y."/>
            <person name="Kanesaki Y."/>
            <person name="Higuchi S."/>
            <person name="Fujiwara T."/>
            <person name="Onuma R."/>
            <person name="Era A."/>
            <person name="Ohbayashi R."/>
            <person name="Uzuka A."/>
            <person name="Nozaki H."/>
            <person name="Yoshikawa H."/>
            <person name="Miyagishima S.Y."/>
        </authorList>
    </citation>
    <scope>NUCLEOTIDE SEQUENCE [LARGE SCALE GENOMIC DNA]</scope>
    <source>
        <strain evidence="2 3">NIES-2499</strain>
    </source>
</reference>
<feature type="region of interest" description="Disordered" evidence="1">
    <location>
        <begin position="910"/>
        <end position="999"/>
    </location>
</feature>
<feature type="compositionally biased region" description="Polar residues" evidence="1">
    <location>
        <begin position="731"/>
        <end position="757"/>
    </location>
</feature>
<organism evidence="2 3">
    <name type="scientific">Chlamydomonas eustigma</name>
    <dbReference type="NCBI Taxonomy" id="1157962"/>
    <lineage>
        <taxon>Eukaryota</taxon>
        <taxon>Viridiplantae</taxon>
        <taxon>Chlorophyta</taxon>
        <taxon>core chlorophytes</taxon>
        <taxon>Chlorophyceae</taxon>
        <taxon>CS clade</taxon>
        <taxon>Chlamydomonadales</taxon>
        <taxon>Chlamydomonadaceae</taxon>
        <taxon>Chlamydomonas</taxon>
    </lineage>
</organism>
<accession>A0A250WVU0</accession>
<evidence type="ECO:0000256" key="1">
    <source>
        <dbReference type="SAM" id="MobiDB-lite"/>
    </source>
</evidence>
<feature type="region of interest" description="Disordered" evidence="1">
    <location>
        <begin position="441"/>
        <end position="463"/>
    </location>
</feature>
<feature type="region of interest" description="Disordered" evidence="1">
    <location>
        <begin position="672"/>
        <end position="701"/>
    </location>
</feature>
<gene>
    <name evidence="2" type="ORF">CEUSTIGMA_g2098.t1</name>
</gene>
<protein>
    <submittedName>
        <fullName evidence="2">Uncharacterized protein</fullName>
    </submittedName>
</protein>
<evidence type="ECO:0000313" key="2">
    <source>
        <dbReference type="EMBL" id="GAX74650.1"/>
    </source>
</evidence>